<dbReference type="Proteomes" id="UP000317010">
    <property type="component" value="Unassembled WGS sequence"/>
</dbReference>
<dbReference type="InterPro" id="IPR020449">
    <property type="entry name" value="Tscrpt_reg_AraC-type_HTH"/>
</dbReference>
<evidence type="ECO:0000313" key="5">
    <source>
        <dbReference type="EMBL" id="TWI94849.1"/>
    </source>
</evidence>
<dbReference type="GO" id="GO:0003700">
    <property type="term" value="F:DNA-binding transcription factor activity"/>
    <property type="evidence" value="ECO:0007669"/>
    <property type="project" value="InterPro"/>
</dbReference>
<accession>A0A562TMN2</accession>
<dbReference type="Pfam" id="PF22200">
    <property type="entry name" value="ExsA_N"/>
    <property type="match status" value="1"/>
</dbReference>
<dbReference type="Pfam" id="PF12833">
    <property type="entry name" value="HTH_18"/>
    <property type="match status" value="1"/>
</dbReference>
<keyword evidence="2 5" id="KW-0238">DNA-binding</keyword>
<organism evidence="5 6">
    <name type="scientific">Mucilaginibacter frigoritolerans</name>
    <dbReference type="NCBI Taxonomy" id="652788"/>
    <lineage>
        <taxon>Bacteria</taxon>
        <taxon>Pseudomonadati</taxon>
        <taxon>Bacteroidota</taxon>
        <taxon>Sphingobacteriia</taxon>
        <taxon>Sphingobacteriales</taxon>
        <taxon>Sphingobacteriaceae</taxon>
        <taxon>Mucilaginibacter</taxon>
    </lineage>
</organism>
<dbReference type="PRINTS" id="PR00032">
    <property type="entry name" value="HTHARAC"/>
</dbReference>
<dbReference type="Gene3D" id="1.10.10.60">
    <property type="entry name" value="Homeodomain-like"/>
    <property type="match status" value="1"/>
</dbReference>
<dbReference type="SMART" id="SM00342">
    <property type="entry name" value="HTH_ARAC"/>
    <property type="match status" value="1"/>
</dbReference>
<keyword evidence="1" id="KW-0805">Transcription regulation</keyword>
<evidence type="ECO:0000256" key="1">
    <source>
        <dbReference type="ARBA" id="ARBA00023015"/>
    </source>
</evidence>
<comment type="caution">
    <text evidence="5">The sequence shown here is derived from an EMBL/GenBank/DDBJ whole genome shotgun (WGS) entry which is preliminary data.</text>
</comment>
<dbReference type="PANTHER" id="PTHR43280">
    <property type="entry name" value="ARAC-FAMILY TRANSCRIPTIONAL REGULATOR"/>
    <property type="match status" value="1"/>
</dbReference>
<keyword evidence="3" id="KW-0804">Transcription</keyword>
<protein>
    <submittedName>
        <fullName evidence="5">AraC-like DNA-binding protein</fullName>
    </submittedName>
</protein>
<dbReference type="AlphaFoldDB" id="A0A562TMN2"/>
<evidence type="ECO:0000313" key="6">
    <source>
        <dbReference type="Proteomes" id="UP000317010"/>
    </source>
</evidence>
<name>A0A562TMN2_9SPHI</name>
<reference evidence="5 6" key="1">
    <citation type="submission" date="2019-07" db="EMBL/GenBank/DDBJ databases">
        <title>Genomic Encyclopedia of Archaeal and Bacterial Type Strains, Phase II (KMG-II): from individual species to whole genera.</title>
        <authorList>
            <person name="Goeker M."/>
        </authorList>
    </citation>
    <scope>NUCLEOTIDE SEQUENCE [LARGE SCALE GENOMIC DNA]</scope>
    <source>
        <strain evidence="5 6">ATCC BAA-1854</strain>
    </source>
</reference>
<keyword evidence="6" id="KW-1185">Reference proteome</keyword>
<sequence>MKAVKVPDVLTTAPYYLRELKMNGVSLVESCTHSSHVEGCMYLEEHMLMVVLEGTNRITQGNSAFMLHKNEMVLLKKATMVTFNKSGNPENNMLYDSMLFFLKEEFLVDFMKIAKIESINCAEPVKVEVKPVGERLLKFFESLKPYFSEPDNIDAGLMKIKMLELLFDIASTDKNLFQQILQLKKQVFTDIPSIVEENYANPVTLTDLAYLSGRSLSSFKRDFQSIYQIPPAQWIRQKRLTKANELLRTNLPVKDVCYSLGFESVAHFSRLYKEYFGHTPSETKNREFVLVD</sequence>
<evidence type="ECO:0000256" key="2">
    <source>
        <dbReference type="ARBA" id="ARBA00023125"/>
    </source>
</evidence>
<gene>
    <name evidence="5" type="ORF">JN11_04631</name>
</gene>
<evidence type="ECO:0000259" key="4">
    <source>
        <dbReference type="PROSITE" id="PS01124"/>
    </source>
</evidence>
<dbReference type="SUPFAM" id="SSF46689">
    <property type="entry name" value="Homeodomain-like"/>
    <property type="match status" value="2"/>
</dbReference>
<dbReference type="InterPro" id="IPR054015">
    <property type="entry name" value="ExsA-like_N"/>
</dbReference>
<dbReference type="RefSeq" id="WP_211360886.1">
    <property type="nucleotide sequence ID" value="NZ_VLLI01000018.1"/>
</dbReference>
<evidence type="ECO:0000256" key="3">
    <source>
        <dbReference type="ARBA" id="ARBA00023163"/>
    </source>
</evidence>
<feature type="domain" description="HTH araC/xylS-type" evidence="4">
    <location>
        <begin position="189"/>
        <end position="286"/>
    </location>
</feature>
<dbReference type="PROSITE" id="PS01124">
    <property type="entry name" value="HTH_ARAC_FAMILY_2"/>
    <property type="match status" value="1"/>
</dbReference>
<proteinExistence type="predicted"/>
<dbReference type="InterPro" id="IPR009057">
    <property type="entry name" value="Homeodomain-like_sf"/>
</dbReference>
<dbReference type="InterPro" id="IPR018060">
    <property type="entry name" value="HTH_AraC"/>
</dbReference>
<dbReference type="GO" id="GO:0043565">
    <property type="term" value="F:sequence-specific DNA binding"/>
    <property type="evidence" value="ECO:0007669"/>
    <property type="project" value="InterPro"/>
</dbReference>
<dbReference type="EMBL" id="VLLI01000018">
    <property type="protein sequence ID" value="TWI94849.1"/>
    <property type="molecule type" value="Genomic_DNA"/>
</dbReference>
<dbReference type="PANTHER" id="PTHR43280:SF2">
    <property type="entry name" value="HTH-TYPE TRANSCRIPTIONAL REGULATOR EXSA"/>
    <property type="match status" value="1"/>
</dbReference>